<accession>A0A3G9K0Y0</accession>
<evidence type="ECO:0000313" key="3">
    <source>
        <dbReference type="EMBL" id="BBH49856.1"/>
    </source>
</evidence>
<dbReference type="SUPFAM" id="SSF54060">
    <property type="entry name" value="His-Me finger endonucleases"/>
    <property type="match status" value="1"/>
</dbReference>
<reference evidence="4" key="1">
    <citation type="submission" date="2018-11" db="EMBL/GenBank/DDBJ databases">
        <title>Comparative genomics of Parolsenella catena and Libanicoccus massiliensis: Reclassification of Libanicoccus massiliensis as Parolsenella massiliensis comb. nov.</title>
        <authorList>
            <person name="Sakamoto M."/>
            <person name="Ikeyama N."/>
            <person name="Murakami T."/>
            <person name="Mori H."/>
            <person name="Yuki M."/>
            <person name="Ohkuma M."/>
        </authorList>
    </citation>
    <scope>NUCLEOTIDE SEQUENCE [LARGE SCALE GENOMIC DNA]</scope>
    <source>
        <strain evidence="4">JCM 31932</strain>
    </source>
</reference>
<dbReference type="Gene3D" id="3.90.75.20">
    <property type="match status" value="1"/>
</dbReference>
<dbReference type="Proteomes" id="UP000273154">
    <property type="component" value="Chromosome"/>
</dbReference>
<dbReference type="KEGG" id="pcat:Pcatena_04430"/>
<name>A0A3G9K0Y0_9ACTN</name>
<dbReference type="InterPro" id="IPR003615">
    <property type="entry name" value="HNH_nuc"/>
</dbReference>
<dbReference type="AlphaFoldDB" id="A0A3G9K0Y0"/>
<dbReference type="RefSeq" id="WP_198433408.1">
    <property type="nucleotide sequence ID" value="NZ_AP019367.1"/>
</dbReference>
<sequence>MRHGRAVDVASPPEPMPELRPIPSTGGLYLAGADGSVWRAAGFDARGVWRPPKRCATRVEGGGAGRNHRGRYLRVNTTVRGVQKDRPVHRLVAEAWLDGYHPLLVVHHENHDCRDNRPENLRCMTRAEHERLHGHDVTDVDVANARYDFELRRDDPWPDPYAPERREAQLARPSRRAGPEGRRDRAAARLDALIGMCVSVNERENEDGQR</sequence>
<gene>
    <name evidence="3" type="ORF">Pcatena_04430</name>
</gene>
<dbReference type="InterPro" id="IPR044925">
    <property type="entry name" value="His-Me_finger_sf"/>
</dbReference>
<feature type="compositionally biased region" description="Basic and acidic residues" evidence="1">
    <location>
        <begin position="153"/>
        <end position="169"/>
    </location>
</feature>
<organism evidence="3 4">
    <name type="scientific">Parolsenella catena</name>
    <dbReference type="NCBI Taxonomy" id="2003188"/>
    <lineage>
        <taxon>Bacteria</taxon>
        <taxon>Bacillati</taxon>
        <taxon>Actinomycetota</taxon>
        <taxon>Coriobacteriia</taxon>
        <taxon>Coriobacteriales</taxon>
        <taxon>Atopobiaceae</taxon>
        <taxon>Parolsenella</taxon>
    </lineage>
</organism>
<evidence type="ECO:0000313" key="4">
    <source>
        <dbReference type="Proteomes" id="UP000273154"/>
    </source>
</evidence>
<feature type="region of interest" description="Disordered" evidence="1">
    <location>
        <begin position="153"/>
        <end position="185"/>
    </location>
</feature>
<dbReference type="Pfam" id="PF13392">
    <property type="entry name" value="HNH_3"/>
    <property type="match status" value="1"/>
</dbReference>
<evidence type="ECO:0000259" key="2">
    <source>
        <dbReference type="Pfam" id="PF13392"/>
    </source>
</evidence>
<dbReference type="GeneID" id="88849745"/>
<feature type="domain" description="HNH nuclease" evidence="2">
    <location>
        <begin position="87"/>
        <end position="131"/>
    </location>
</feature>
<keyword evidence="4" id="KW-1185">Reference proteome</keyword>
<feature type="region of interest" description="Disordered" evidence="1">
    <location>
        <begin position="1"/>
        <end position="22"/>
    </location>
</feature>
<protein>
    <recommendedName>
        <fullName evidence="2">HNH nuclease domain-containing protein</fullName>
    </recommendedName>
</protein>
<proteinExistence type="predicted"/>
<dbReference type="EMBL" id="AP019367">
    <property type="protein sequence ID" value="BBH49856.1"/>
    <property type="molecule type" value="Genomic_DNA"/>
</dbReference>
<evidence type="ECO:0000256" key="1">
    <source>
        <dbReference type="SAM" id="MobiDB-lite"/>
    </source>
</evidence>